<evidence type="ECO:0000256" key="9">
    <source>
        <dbReference type="SAM" id="MobiDB-lite"/>
    </source>
</evidence>
<evidence type="ECO:0000313" key="10">
    <source>
        <dbReference type="Proteomes" id="UP000887569"/>
    </source>
</evidence>
<feature type="region of interest" description="Disordered" evidence="9">
    <location>
        <begin position="262"/>
        <end position="311"/>
    </location>
</feature>
<evidence type="ECO:0000256" key="2">
    <source>
        <dbReference type="ARBA" id="ARBA00009851"/>
    </source>
</evidence>
<evidence type="ECO:0000256" key="5">
    <source>
        <dbReference type="ARBA" id="ARBA00023159"/>
    </source>
</evidence>
<dbReference type="WBParaSite" id="PgR026_g089_t03">
    <property type="protein sequence ID" value="PgR026_g089_t03"/>
    <property type="gene ID" value="PgR026_g089"/>
</dbReference>
<dbReference type="Proteomes" id="UP000887569">
    <property type="component" value="Unplaced"/>
</dbReference>
<dbReference type="InterPro" id="IPR021018">
    <property type="entry name" value="Mediator_Med29_met"/>
</dbReference>
<keyword evidence="5" id="KW-0010">Activator</keyword>
<keyword evidence="10" id="KW-1185">Reference proteome</keyword>
<name>A0A915B6C1_PARUN</name>
<keyword evidence="7" id="KW-0539">Nucleus</keyword>
<feature type="compositionally biased region" description="Low complexity" evidence="9">
    <location>
        <begin position="281"/>
        <end position="298"/>
    </location>
</feature>
<feature type="compositionally biased region" description="Polar residues" evidence="9">
    <location>
        <begin position="265"/>
        <end position="280"/>
    </location>
</feature>
<dbReference type="GO" id="GO:0016592">
    <property type="term" value="C:mediator complex"/>
    <property type="evidence" value="ECO:0007669"/>
    <property type="project" value="InterPro"/>
</dbReference>
<proteinExistence type="inferred from homology"/>
<evidence type="ECO:0000256" key="6">
    <source>
        <dbReference type="ARBA" id="ARBA00023163"/>
    </source>
</evidence>
<keyword evidence="4" id="KW-0805">Transcription regulation</keyword>
<feature type="compositionally biased region" description="Polar residues" evidence="9">
    <location>
        <begin position="429"/>
        <end position="440"/>
    </location>
</feature>
<evidence type="ECO:0000313" key="11">
    <source>
        <dbReference type="WBParaSite" id="PgR026_g089_t01"/>
    </source>
</evidence>
<dbReference type="Pfam" id="PF11568">
    <property type="entry name" value="Med29"/>
    <property type="match status" value="1"/>
</dbReference>
<evidence type="ECO:0000256" key="4">
    <source>
        <dbReference type="ARBA" id="ARBA00023015"/>
    </source>
</evidence>
<dbReference type="AlphaFoldDB" id="A0A915B6C1"/>
<evidence type="ECO:0000256" key="1">
    <source>
        <dbReference type="ARBA" id="ARBA00004123"/>
    </source>
</evidence>
<reference evidence="11 12" key="1">
    <citation type="submission" date="2022-11" db="UniProtKB">
        <authorList>
            <consortium name="WormBaseParasite"/>
        </authorList>
    </citation>
    <scope>IDENTIFICATION</scope>
</reference>
<dbReference type="WBParaSite" id="PgR026_g089_t02">
    <property type="protein sequence ID" value="PgR026_g089_t02"/>
    <property type="gene ID" value="PgR026_g089"/>
</dbReference>
<protein>
    <recommendedName>
        <fullName evidence="3">Mediator of RNA polymerase II transcription subunit 29</fullName>
    </recommendedName>
    <alternativeName>
        <fullName evidence="8">Mediator complex subunit 29</fullName>
    </alternativeName>
</protein>
<sequence>MMSGPGGYPSSQNQQMYAQSMPRTISGGQLNTMMTHSGMMMTSSQPHMINPQGGGMVAQQGYPQGMMSSGQAPPQMMAVISSQSHMIPMGQPMMTTTSHMGNTQGIPQSQHMNIITSQHQQIGASTQQMQMSAQQSFIQHQQQSMNSSQAMFTVGGGQPRSPAIVGGQLSQALTPGGPPSTGGPPSNNPQTPMNPASQQAVPTPATPQQAPSSVQSCAAQDGPSGGSSMIPPDPTSIARNLMMKDLRHAILEVNRAAADVVRPGSSRQQLDASVTSHNPMSVNPQSVNPLSVNPSSVKSLDEPKSVDSADRKTALTPKERYTCAMNNFMAVCDQIEINLMLILEAQKQCTRFDKMFTGELKAVGDMANANYSQYALGYLESTNRVRGAIDRTLRSLSAQIEKVRAAQAHANSRAILDEEKMETNEGDSESMNQAHSTMYQ</sequence>
<keyword evidence="6" id="KW-0804">Transcription</keyword>
<comment type="subcellular location">
    <subcellularLocation>
        <location evidence="1">Nucleus</location>
    </subcellularLocation>
</comment>
<feature type="compositionally biased region" description="Low complexity" evidence="9">
    <location>
        <begin position="183"/>
        <end position="213"/>
    </location>
</feature>
<evidence type="ECO:0000313" key="12">
    <source>
        <dbReference type="WBParaSite" id="PgR026_g089_t02"/>
    </source>
</evidence>
<evidence type="ECO:0000256" key="7">
    <source>
        <dbReference type="ARBA" id="ARBA00023242"/>
    </source>
</evidence>
<dbReference type="WBParaSite" id="PgR026_g089_t01">
    <property type="protein sequence ID" value="PgR026_g089_t01"/>
    <property type="gene ID" value="PgR026_g089"/>
</dbReference>
<comment type="similarity">
    <text evidence="2">Belongs to the Mediator complex subunit 29 family.</text>
</comment>
<evidence type="ECO:0000256" key="8">
    <source>
        <dbReference type="ARBA" id="ARBA00031963"/>
    </source>
</evidence>
<feature type="region of interest" description="Disordered" evidence="9">
    <location>
        <begin position="411"/>
        <end position="440"/>
    </location>
</feature>
<accession>A0A915B6C1</accession>
<evidence type="ECO:0000256" key="3">
    <source>
        <dbReference type="ARBA" id="ARBA00019684"/>
    </source>
</evidence>
<feature type="compositionally biased region" description="Basic and acidic residues" evidence="9">
    <location>
        <begin position="299"/>
        <end position="311"/>
    </location>
</feature>
<feature type="region of interest" description="Disordered" evidence="9">
    <location>
        <begin position="153"/>
        <end position="236"/>
    </location>
</feature>
<organism evidence="10 11">
    <name type="scientific">Parascaris univalens</name>
    <name type="common">Nematode worm</name>
    <dbReference type="NCBI Taxonomy" id="6257"/>
    <lineage>
        <taxon>Eukaryota</taxon>
        <taxon>Metazoa</taxon>
        <taxon>Ecdysozoa</taxon>
        <taxon>Nematoda</taxon>
        <taxon>Chromadorea</taxon>
        <taxon>Rhabditida</taxon>
        <taxon>Spirurina</taxon>
        <taxon>Ascaridomorpha</taxon>
        <taxon>Ascaridoidea</taxon>
        <taxon>Ascarididae</taxon>
        <taxon>Parascaris</taxon>
    </lineage>
</organism>